<feature type="domain" description="MTHFR SAM-binding regulatory" evidence="2">
    <location>
        <begin position="128"/>
        <end position="184"/>
    </location>
</feature>
<accession>A0ABQ8KG46</accession>
<feature type="region of interest" description="Disordered" evidence="1">
    <location>
        <begin position="12"/>
        <end position="35"/>
    </location>
</feature>
<protein>
    <recommendedName>
        <fullName evidence="2">MTHFR SAM-binding regulatory domain-containing protein</fullName>
    </recommendedName>
</protein>
<dbReference type="GeneID" id="72002328"/>
<dbReference type="PANTHER" id="PTHR45754">
    <property type="entry name" value="METHYLENETETRAHYDROFOLATE REDUCTASE"/>
    <property type="match status" value="1"/>
</dbReference>
<gene>
    <name evidence="3" type="ORF">C8Q71DRAFT_723702</name>
</gene>
<comment type="caution">
    <text evidence="3">The sequence shown here is derived from an EMBL/GenBank/DDBJ whole genome shotgun (WGS) entry which is preliminary data.</text>
</comment>
<keyword evidence="4" id="KW-1185">Reference proteome</keyword>
<evidence type="ECO:0000259" key="2">
    <source>
        <dbReference type="Pfam" id="PF21895"/>
    </source>
</evidence>
<organism evidence="3 4">
    <name type="scientific">Rhodofomes roseus</name>
    <dbReference type="NCBI Taxonomy" id="34475"/>
    <lineage>
        <taxon>Eukaryota</taxon>
        <taxon>Fungi</taxon>
        <taxon>Dikarya</taxon>
        <taxon>Basidiomycota</taxon>
        <taxon>Agaricomycotina</taxon>
        <taxon>Agaricomycetes</taxon>
        <taxon>Polyporales</taxon>
        <taxon>Rhodofomes</taxon>
    </lineage>
</organism>
<dbReference type="InterPro" id="IPR053806">
    <property type="entry name" value="MTHFR_C"/>
</dbReference>
<proteinExistence type="predicted"/>
<name>A0ABQ8KG46_9APHY</name>
<dbReference type="PANTHER" id="PTHR45754:SF3">
    <property type="entry name" value="METHYLENETETRAHYDROFOLATE REDUCTASE (NADPH)"/>
    <property type="match status" value="1"/>
</dbReference>
<dbReference type="Proteomes" id="UP000814176">
    <property type="component" value="Unassembled WGS sequence"/>
</dbReference>
<evidence type="ECO:0000313" key="3">
    <source>
        <dbReference type="EMBL" id="KAH9836557.1"/>
    </source>
</evidence>
<feature type="compositionally biased region" description="Low complexity" evidence="1">
    <location>
        <begin position="20"/>
        <end position="30"/>
    </location>
</feature>
<dbReference type="Pfam" id="PF21895">
    <property type="entry name" value="MTHFR_C"/>
    <property type="match status" value="1"/>
</dbReference>
<dbReference type="RefSeq" id="XP_047778795.1">
    <property type="nucleotide sequence ID" value="XM_047921596.1"/>
</dbReference>
<dbReference type="EMBL" id="JADCUA010000010">
    <property type="protein sequence ID" value="KAH9836557.1"/>
    <property type="molecule type" value="Genomic_DNA"/>
</dbReference>
<evidence type="ECO:0000256" key="1">
    <source>
        <dbReference type="SAM" id="MobiDB-lite"/>
    </source>
</evidence>
<reference evidence="3 4" key="1">
    <citation type="journal article" date="2021" name="Environ. Microbiol.">
        <title>Gene family expansions and transcriptome signatures uncover fungal adaptations to wood decay.</title>
        <authorList>
            <person name="Hage H."/>
            <person name="Miyauchi S."/>
            <person name="Viragh M."/>
            <person name="Drula E."/>
            <person name="Min B."/>
            <person name="Chaduli D."/>
            <person name="Navarro D."/>
            <person name="Favel A."/>
            <person name="Norest M."/>
            <person name="Lesage-Meessen L."/>
            <person name="Balint B."/>
            <person name="Merenyi Z."/>
            <person name="de Eugenio L."/>
            <person name="Morin E."/>
            <person name="Martinez A.T."/>
            <person name="Baldrian P."/>
            <person name="Stursova M."/>
            <person name="Martinez M.J."/>
            <person name="Novotny C."/>
            <person name="Magnuson J.K."/>
            <person name="Spatafora J.W."/>
            <person name="Maurice S."/>
            <person name="Pangilinan J."/>
            <person name="Andreopoulos W."/>
            <person name="LaButti K."/>
            <person name="Hundley H."/>
            <person name="Na H."/>
            <person name="Kuo A."/>
            <person name="Barry K."/>
            <person name="Lipzen A."/>
            <person name="Henrissat B."/>
            <person name="Riley R."/>
            <person name="Ahrendt S."/>
            <person name="Nagy L.G."/>
            <person name="Grigoriev I.V."/>
            <person name="Martin F."/>
            <person name="Rosso M.N."/>
        </authorList>
    </citation>
    <scope>NUCLEOTIDE SEQUENCE [LARGE SCALE GENOMIC DNA]</scope>
    <source>
        <strain evidence="3 4">CIRM-BRFM 1785</strain>
    </source>
</reference>
<evidence type="ECO:0000313" key="4">
    <source>
        <dbReference type="Proteomes" id="UP000814176"/>
    </source>
</evidence>
<sequence length="313" mass="35218">MLSMRFYRSARRKAAIMTDSSSHGSRRPSSTQPAPDALLHAHHHMTAPLVTVETLTEHIAHGEHFHRHFSLGRTRPIAPIGQRSPLRKSPPPPPASTTTSQKKTWNGFIKSTSLSQLLPAVEKFLTSDRRNETIRPIFWANRTKSYLSRTENWDEYPNGRFGDSRSPAYGGLDRYSIWIKQSKEDAIKLCDHPTPVWATSSASSVWASGQTRCRRPRQAWSGPSNGYMYQKMCTHLRLLTRIVTGVTGVLRVAGAAGRAPATHRVRVNITYYVINKRGDLRTNTHSEIGGFGASEDQGEVSKVWDKYYEALHV</sequence>
<feature type="region of interest" description="Disordered" evidence="1">
    <location>
        <begin position="66"/>
        <end position="102"/>
    </location>
</feature>